<reference evidence="4" key="1">
    <citation type="submission" date="2020-05" db="EMBL/GenBank/DDBJ databases">
        <title>Phylogenomic resolution of chytrid fungi.</title>
        <authorList>
            <person name="Stajich J.E."/>
            <person name="Amses K."/>
            <person name="Simmons R."/>
            <person name="Seto K."/>
            <person name="Myers J."/>
            <person name="Bonds A."/>
            <person name="Quandt C.A."/>
            <person name="Barry K."/>
            <person name="Liu P."/>
            <person name="Grigoriev I."/>
            <person name="Longcore J.E."/>
            <person name="James T.Y."/>
        </authorList>
    </citation>
    <scope>NUCLEOTIDE SEQUENCE</scope>
    <source>
        <strain evidence="4">JEL0318</strain>
    </source>
</reference>
<dbReference type="AlphaFoldDB" id="A0AAD5X7W6"/>
<keyword evidence="3" id="KW-0732">Signal</keyword>
<evidence type="ECO:0000313" key="5">
    <source>
        <dbReference type="Proteomes" id="UP001212841"/>
    </source>
</evidence>
<dbReference type="InterPro" id="IPR008701">
    <property type="entry name" value="NPP1"/>
</dbReference>
<dbReference type="PANTHER" id="PTHR33657">
    <property type="entry name" value="DOMAIN PROTEIN, PUTATIVE (AFU_ORTHOLOGUE AFUA_5G00600)-RELATED"/>
    <property type="match status" value="1"/>
</dbReference>
<accession>A0AAD5X7W6</accession>
<keyword evidence="5" id="KW-1185">Reference proteome</keyword>
<protein>
    <submittedName>
        <fullName evidence="4">Uncharacterized protein</fullName>
    </submittedName>
</protein>
<evidence type="ECO:0000313" key="4">
    <source>
        <dbReference type="EMBL" id="KAJ3054239.1"/>
    </source>
</evidence>
<evidence type="ECO:0000256" key="2">
    <source>
        <dbReference type="ARBA" id="ARBA00023026"/>
    </source>
</evidence>
<sequence length="237" mass="24805">MFISRSLSAIALVVLAASSDAAPSIKKRAVINHDAVVGFPEIVPSGTTGSVYKAFKPYLEVTNGCVPFPAVDSQGNTSGGLSTSGSPNGGCSSNLGQIYVRSTSVSNRPNGATHALLYSWYFPKDSPSSGLGHRHEWEGVIVFLKSSSSTAASNIVAVCPSAHGDWNCKTSGYSVRNSGPLIRYISVWPINHQMAFTGIAGGQQPLVATALSNTDFGDATVPFKDATFQNNIAKATF</sequence>
<dbReference type="Pfam" id="PF05630">
    <property type="entry name" value="NPP1"/>
    <property type="match status" value="1"/>
</dbReference>
<comment type="similarity">
    <text evidence="1">Belongs to the Necrosis inducing protein (NPP1) family.</text>
</comment>
<proteinExistence type="inferred from homology"/>
<feature type="signal peptide" evidence="3">
    <location>
        <begin position="1"/>
        <end position="21"/>
    </location>
</feature>
<dbReference type="PIRSF" id="PIRSF029958">
    <property type="entry name" value="Necrosis-inducing_protein"/>
    <property type="match status" value="1"/>
</dbReference>
<name>A0AAD5X7W6_9FUNG</name>
<gene>
    <name evidence="4" type="ORF">HK097_002355</name>
</gene>
<feature type="chain" id="PRO_5042124445" evidence="3">
    <location>
        <begin position="22"/>
        <end position="237"/>
    </location>
</feature>
<evidence type="ECO:0000256" key="3">
    <source>
        <dbReference type="SAM" id="SignalP"/>
    </source>
</evidence>
<keyword evidence="2" id="KW-0843">Virulence</keyword>
<dbReference type="Proteomes" id="UP001212841">
    <property type="component" value="Unassembled WGS sequence"/>
</dbReference>
<dbReference type="EMBL" id="JADGJD010000150">
    <property type="protein sequence ID" value="KAJ3054239.1"/>
    <property type="molecule type" value="Genomic_DNA"/>
</dbReference>
<dbReference type="PANTHER" id="PTHR33657:SF8">
    <property type="entry name" value="DOMAIN PROTEIN, PUTATIVE (AFU_ORTHOLOGUE AFUA_5G00600)-RELATED"/>
    <property type="match status" value="1"/>
</dbReference>
<organism evidence="4 5">
    <name type="scientific">Rhizophlyctis rosea</name>
    <dbReference type="NCBI Taxonomy" id="64517"/>
    <lineage>
        <taxon>Eukaryota</taxon>
        <taxon>Fungi</taxon>
        <taxon>Fungi incertae sedis</taxon>
        <taxon>Chytridiomycota</taxon>
        <taxon>Chytridiomycota incertae sedis</taxon>
        <taxon>Chytridiomycetes</taxon>
        <taxon>Rhizophlyctidales</taxon>
        <taxon>Rhizophlyctidaceae</taxon>
        <taxon>Rhizophlyctis</taxon>
    </lineage>
</organism>
<evidence type="ECO:0000256" key="1">
    <source>
        <dbReference type="ARBA" id="ARBA00009520"/>
    </source>
</evidence>
<comment type="caution">
    <text evidence="4">The sequence shown here is derived from an EMBL/GenBank/DDBJ whole genome shotgun (WGS) entry which is preliminary data.</text>
</comment>